<evidence type="ECO:0000256" key="3">
    <source>
        <dbReference type="ARBA" id="ARBA00022694"/>
    </source>
</evidence>
<dbReference type="Gene3D" id="3.60.15.10">
    <property type="entry name" value="Ribonuclease Z/Hydroxyacylglutathione hydrolase-like"/>
    <property type="match status" value="1"/>
</dbReference>
<dbReference type="SUPFAM" id="SSF56281">
    <property type="entry name" value="Metallo-hydrolase/oxidoreductase"/>
    <property type="match status" value="1"/>
</dbReference>
<reference evidence="10 11" key="1">
    <citation type="journal article" date="2018" name="Sci. Rep.">
        <title>Genomic signatures of local adaptation to the degree of environmental predictability in rotifers.</title>
        <authorList>
            <person name="Franch-Gras L."/>
            <person name="Hahn C."/>
            <person name="Garcia-Roger E.M."/>
            <person name="Carmona M.J."/>
            <person name="Serra M."/>
            <person name="Gomez A."/>
        </authorList>
    </citation>
    <scope>NUCLEOTIDE SEQUENCE [LARGE SCALE GENOMIC DNA]</scope>
    <source>
        <strain evidence="10">HYR1</strain>
    </source>
</reference>
<keyword evidence="11" id="KW-1185">Reference proteome</keyword>
<feature type="domain" description="Metallo-beta-lactamase" evidence="9">
    <location>
        <begin position="16"/>
        <end position="129"/>
    </location>
</feature>
<evidence type="ECO:0000256" key="7">
    <source>
        <dbReference type="ARBA" id="ARBA00022801"/>
    </source>
</evidence>
<dbReference type="EMBL" id="REGN01003794">
    <property type="protein sequence ID" value="RNA20728.1"/>
    <property type="molecule type" value="Genomic_DNA"/>
</dbReference>
<dbReference type="PANTHER" id="PTHR46018">
    <property type="entry name" value="ZINC PHOSPHODIESTERASE ELAC PROTEIN 1"/>
    <property type="match status" value="1"/>
</dbReference>
<dbReference type="STRING" id="10195.A0A3M7RBU0"/>
<keyword evidence="6" id="KW-0255">Endonuclease</keyword>
<comment type="cofactor">
    <cofactor evidence="1">
        <name>Zn(2+)</name>
        <dbReference type="ChEBI" id="CHEBI:29105"/>
    </cofactor>
</comment>
<dbReference type="InterPro" id="IPR001279">
    <property type="entry name" value="Metallo-B-lactamas"/>
</dbReference>
<name>A0A3M7RBU0_BRAPC</name>
<protein>
    <submittedName>
        <fullName evidence="10">Zinc phosphodiesterase ELAC 1</fullName>
    </submittedName>
</protein>
<evidence type="ECO:0000313" key="10">
    <source>
        <dbReference type="EMBL" id="RNA20728.1"/>
    </source>
</evidence>
<keyword evidence="8" id="KW-0862">Zinc</keyword>
<dbReference type="GO" id="GO:0005634">
    <property type="term" value="C:nucleus"/>
    <property type="evidence" value="ECO:0007669"/>
    <property type="project" value="TreeGrafter"/>
</dbReference>
<dbReference type="CDD" id="cd07717">
    <property type="entry name" value="RNaseZ_ZiPD-like_MBL-fold"/>
    <property type="match status" value="1"/>
</dbReference>
<evidence type="ECO:0000313" key="11">
    <source>
        <dbReference type="Proteomes" id="UP000276133"/>
    </source>
</evidence>
<proteinExistence type="inferred from homology"/>
<dbReference type="Proteomes" id="UP000276133">
    <property type="component" value="Unassembled WGS sequence"/>
</dbReference>
<dbReference type="GO" id="GO:0046872">
    <property type="term" value="F:metal ion binding"/>
    <property type="evidence" value="ECO:0007669"/>
    <property type="project" value="UniProtKB-KW"/>
</dbReference>
<keyword evidence="3" id="KW-0819">tRNA processing</keyword>
<sequence>MEIIFLGTASNNPTPVRNVSATCLRYEGDVWLFDAGEGTQIQFMKSTVKPGKVTKIFVTHLHGDHIFGLPGLMCTIGQNIVESKKLEIYGPVGLRRFLRTSLELSRSLVTYPYIVHELLPIDEQIPDEIKKWKIVENDDSYLHPSEILGTQISINKNGYWKLHETDNISVRAIWIRHRVATFGFVIEQKSQQGSLNVEALKAAGLTPGPLYKKIKSGENIKLENGKILEASNFIGPSKPGKKITILGDCYDVPDASTEIAKNSDLLVHECTLEDGFKEKAISNGHSTPSMAAEVANRTNAKCLILNHFSQRYKPLSYFVEKNINPENFESEGEIDWVQKLVNEAKSCFKGNCMAAEDLFSYKI</sequence>
<dbReference type="Pfam" id="PF00753">
    <property type="entry name" value="Lactamase_B"/>
    <property type="match status" value="1"/>
</dbReference>
<accession>A0A3M7RBU0</accession>
<evidence type="ECO:0000259" key="9">
    <source>
        <dbReference type="Pfam" id="PF00753"/>
    </source>
</evidence>
<evidence type="ECO:0000256" key="2">
    <source>
        <dbReference type="ARBA" id="ARBA00011738"/>
    </source>
</evidence>
<keyword evidence="5" id="KW-0479">Metal-binding</keyword>
<dbReference type="InterPro" id="IPR013471">
    <property type="entry name" value="RNase_Z/BN"/>
</dbReference>
<evidence type="ECO:0000256" key="5">
    <source>
        <dbReference type="ARBA" id="ARBA00022723"/>
    </source>
</evidence>
<dbReference type="PANTHER" id="PTHR46018:SF2">
    <property type="entry name" value="ZINC PHOSPHODIESTERASE ELAC PROTEIN 1"/>
    <property type="match status" value="1"/>
</dbReference>
<dbReference type="AlphaFoldDB" id="A0A3M7RBU0"/>
<keyword evidence="4" id="KW-0540">Nuclease</keyword>
<dbReference type="HAMAP" id="MF_01818">
    <property type="entry name" value="RNase_Z_BN"/>
    <property type="match status" value="1"/>
</dbReference>
<evidence type="ECO:0000256" key="6">
    <source>
        <dbReference type="ARBA" id="ARBA00022759"/>
    </source>
</evidence>
<comment type="subunit">
    <text evidence="2">Homodimer.</text>
</comment>
<comment type="caution">
    <text evidence="10">The sequence shown here is derived from an EMBL/GenBank/DDBJ whole genome shotgun (WGS) entry which is preliminary data.</text>
</comment>
<dbReference type="NCBIfam" id="NF000801">
    <property type="entry name" value="PRK00055.1-3"/>
    <property type="match status" value="1"/>
</dbReference>
<evidence type="ECO:0000256" key="4">
    <source>
        <dbReference type="ARBA" id="ARBA00022722"/>
    </source>
</evidence>
<dbReference type="OrthoDB" id="527344at2759"/>
<dbReference type="GO" id="GO:0042781">
    <property type="term" value="F:3'-tRNA processing endoribonuclease activity"/>
    <property type="evidence" value="ECO:0007669"/>
    <property type="project" value="TreeGrafter"/>
</dbReference>
<evidence type="ECO:0000256" key="8">
    <source>
        <dbReference type="ARBA" id="ARBA00022833"/>
    </source>
</evidence>
<evidence type="ECO:0000256" key="1">
    <source>
        <dbReference type="ARBA" id="ARBA00001947"/>
    </source>
</evidence>
<keyword evidence="7" id="KW-0378">Hydrolase</keyword>
<gene>
    <name evidence="10" type="ORF">BpHYR1_027267</name>
</gene>
<organism evidence="10 11">
    <name type="scientific">Brachionus plicatilis</name>
    <name type="common">Marine rotifer</name>
    <name type="synonym">Brachionus muelleri</name>
    <dbReference type="NCBI Taxonomy" id="10195"/>
    <lineage>
        <taxon>Eukaryota</taxon>
        <taxon>Metazoa</taxon>
        <taxon>Spiralia</taxon>
        <taxon>Gnathifera</taxon>
        <taxon>Rotifera</taxon>
        <taxon>Eurotatoria</taxon>
        <taxon>Monogononta</taxon>
        <taxon>Pseudotrocha</taxon>
        <taxon>Ploima</taxon>
        <taxon>Brachionidae</taxon>
        <taxon>Brachionus</taxon>
    </lineage>
</organism>
<dbReference type="InterPro" id="IPR036866">
    <property type="entry name" value="RibonucZ/Hydroxyglut_hydro"/>
</dbReference>